<dbReference type="EMBL" id="FOQK01000038">
    <property type="protein sequence ID" value="SFI42807.1"/>
    <property type="molecule type" value="Genomic_DNA"/>
</dbReference>
<evidence type="ECO:0000313" key="11">
    <source>
        <dbReference type="EMBL" id="SFI42807.1"/>
    </source>
</evidence>
<dbReference type="CDD" id="cd08171">
    <property type="entry name" value="GlyDH-like"/>
    <property type="match status" value="1"/>
</dbReference>
<keyword evidence="1 8" id="KW-0479">Metal-binding</keyword>
<dbReference type="InterPro" id="IPR016205">
    <property type="entry name" value="Glycerol_DH"/>
</dbReference>
<dbReference type="GO" id="GO:0046872">
    <property type="term" value="F:metal ion binding"/>
    <property type="evidence" value="ECO:0007669"/>
    <property type="project" value="UniProtKB-KW"/>
</dbReference>
<dbReference type="Gene3D" id="3.40.50.1970">
    <property type="match status" value="1"/>
</dbReference>
<evidence type="ECO:0000256" key="7">
    <source>
        <dbReference type="ARBA" id="ARBA00049006"/>
    </source>
</evidence>
<evidence type="ECO:0000256" key="8">
    <source>
        <dbReference type="PIRSR" id="PIRSR000112-1"/>
    </source>
</evidence>
<feature type="binding site" evidence="8">
    <location>
        <position position="173"/>
    </location>
    <ligand>
        <name>glycerol</name>
        <dbReference type="ChEBI" id="CHEBI:17754"/>
    </ligand>
</feature>
<organism evidence="11 12">
    <name type="scientific">Selenomonas ruminantium</name>
    <dbReference type="NCBI Taxonomy" id="971"/>
    <lineage>
        <taxon>Bacteria</taxon>
        <taxon>Bacillati</taxon>
        <taxon>Bacillota</taxon>
        <taxon>Negativicutes</taxon>
        <taxon>Selenomonadales</taxon>
        <taxon>Selenomonadaceae</taxon>
        <taxon>Selenomonas</taxon>
    </lineage>
</organism>
<comment type="catalytic activity">
    <reaction evidence="7">
        <text>glycerol + NAD(+) = dihydroxyacetone + NADH + H(+)</text>
        <dbReference type="Rhea" id="RHEA:13769"/>
        <dbReference type="ChEBI" id="CHEBI:15378"/>
        <dbReference type="ChEBI" id="CHEBI:16016"/>
        <dbReference type="ChEBI" id="CHEBI:17754"/>
        <dbReference type="ChEBI" id="CHEBI:57540"/>
        <dbReference type="ChEBI" id="CHEBI:57945"/>
        <dbReference type="EC" id="1.1.1.6"/>
    </reaction>
</comment>
<proteinExistence type="predicted"/>
<evidence type="ECO:0000313" key="12">
    <source>
        <dbReference type="Proteomes" id="UP000183639"/>
    </source>
</evidence>
<feature type="binding site" evidence="8">
    <location>
        <position position="275"/>
    </location>
    <ligand>
        <name>glycerol</name>
        <dbReference type="ChEBI" id="CHEBI:17754"/>
    </ligand>
</feature>
<dbReference type="RefSeq" id="WP_075445788.1">
    <property type="nucleotide sequence ID" value="NZ_FOQK01000038.1"/>
</dbReference>
<sequence length="360" mass="39466">MQGRYTMTFPDYTIGVEAYEKIREICPRYGKSVVVIGGRRGIEAAQAKMAAAVDGVGLEFTGFLLAGGETSYENIEKLRRDQAVEDADMIFAVGGGKAIDTAKQVAHLQHKPFFTFPTVAGSCAAAASIATIYHADGTFCEYAYSDEPPVHVFLCTRMLAQAPVEFLLRGISDTMAKFYEAQIASRGKTLCHSDGMGLALSQMCLEPLYAYGEQAVADNKAHAATKAFEEVVLAIVMTSGLVSNLAAPEYNGHIAHALFTELTNITAGEAGCQKHSGLAAYGILLLLLCDGQQQEFARFYEFCRKIGLPTSRRDICASEEDIHRVFQATEKKQDVKILPYRITQDMLHRAANELEQYNKR</sequence>
<dbReference type="Pfam" id="PF00465">
    <property type="entry name" value="Fe-ADH"/>
    <property type="match status" value="1"/>
</dbReference>
<name>A0A1I3I4N2_SELRU</name>
<feature type="binding site" evidence="9">
    <location>
        <position position="133"/>
    </location>
    <ligand>
        <name>NAD(+)</name>
        <dbReference type="ChEBI" id="CHEBI:57540"/>
    </ligand>
</feature>
<feature type="domain" description="Alcohol dehydrogenase iron-type/glycerol dehydrogenase GldA" evidence="10">
    <location>
        <begin position="11"/>
        <end position="137"/>
    </location>
</feature>
<accession>A0A1I3I4N2</accession>
<keyword evidence="3 9" id="KW-0520">NAD</keyword>
<dbReference type="AlphaFoldDB" id="A0A1I3I4N2"/>
<dbReference type="SUPFAM" id="SSF56796">
    <property type="entry name" value="Dehydroquinate synthase-like"/>
    <property type="match status" value="1"/>
</dbReference>
<keyword evidence="2" id="KW-0560">Oxidoreductase</keyword>
<evidence type="ECO:0000256" key="4">
    <source>
        <dbReference type="ARBA" id="ARBA00037918"/>
    </source>
</evidence>
<reference evidence="11 12" key="1">
    <citation type="submission" date="2016-10" db="EMBL/GenBank/DDBJ databases">
        <authorList>
            <person name="de Groot N.N."/>
        </authorList>
    </citation>
    <scope>NUCLEOTIDE SEQUENCE [LARGE SCALE GENOMIC DNA]</scope>
    <source>
        <strain evidence="11 12">Z108</strain>
    </source>
</reference>
<gene>
    <name evidence="11" type="ORF">SAMN04487861_1383</name>
</gene>
<dbReference type="Proteomes" id="UP000183639">
    <property type="component" value="Unassembled WGS sequence"/>
</dbReference>
<dbReference type="PANTHER" id="PTHR43616">
    <property type="entry name" value="GLYCEROL DEHYDROGENASE"/>
    <property type="match status" value="1"/>
</dbReference>
<dbReference type="PIRSF" id="PIRSF000112">
    <property type="entry name" value="Glycerol_dehydrogenase"/>
    <property type="match status" value="1"/>
</dbReference>
<protein>
    <recommendedName>
        <fullName evidence="6">Glycerol dehydrogenase</fullName>
        <ecNumber evidence="5">1.1.1.6</ecNumber>
    </recommendedName>
</protein>
<dbReference type="EC" id="1.1.1.6" evidence="5"/>
<evidence type="ECO:0000259" key="10">
    <source>
        <dbReference type="Pfam" id="PF00465"/>
    </source>
</evidence>
<evidence type="ECO:0000256" key="9">
    <source>
        <dbReference type="PIRSR" id="PIRSR000112-3"/>
    </source>
</evidence>
<dbReference type="PANTHER" id="PTHR43616:SF5">
    <property type="entry name" value="GLYCEROL DEHYDROGENASE 1"/>
    <property type="match status" value="1"/>
</dbReference>
<evidence type="ECO:0000256" key="6">
    <source>
        <dbReference type="ARBA" id="ARBA00040132"/>
    </source>
</evidence>
<dbReference type="OrthoDB" id="5198708at2"/>
<evidence type="ECO:0000256" key="2">
    <source>
        <dbReference type="ARBA" id="ARBA00023002"/>
    </source>
</evidence>
<keyword evidence="8" id="KW-0862">Zinc</keyword>
<dbReference type="GO" id="GO:0008888">
    <property type="term" value="F:glycerol dehydrogenase (NAD+) activity"/>
    <property type="evidence" value="ECO:0007669"/>
    <property type="project" value="UniProtKB-EC"/>
</dbReference>
<dbReference type="Gene3D" id="1.20.1090.10">
    <property type="entry name" value="Dehydroquinate synthase-like - alpha domain"/>
    <property type="match status" value="1"/>
</dbReference>
<dbReference type="InterPro" id="IPR001670">
    <property type="entry name" value="ADH_Fe/GldA"/>
</dbReference>
<comment type="pathway">
    <text evidence="4">Polyol metabolism; glycerol fermentation; glycerone phosphate from glycerol (oxidative route): step 1/2.</text>
</comment>
<comment type="cofactor">
    <cofactor evidence="8">
        <name>Zn(2+)</name>
        <dbReference type="ChEBI" id="CHEBI:29105"/>
    </cofactor>
    <text evidence="8">Binds 1 zinc ion per subunit.</text>
</comment>
<evidence type="ECO:0000256" key="5">
    <source>
        <dbReference type="ARBA" id="ARBA00039147"/>
    </source>
</evidence>
<evidence type="ECO:0000256" key="3">
    <source>
        <dbReference type="ARBA" id="ARBA00023027"/>
    </source>
</evidence>
<feature type="binding site" evidence="8">
    <location>
        <position position="256"/>
    </location>
    <ligand>
        <name>glycerol</name>
        <dbReference type="ChEBI" id="CHEBI:17754"/>
    </ligand>
</feature>
<feature type="binding site" evidence="9">
    <location>
        <begin position="96"/>
        <end position="100"/>
    </location>
    <ligand>
        <name>NAD(+)</name>
        <dbReference type="ChEBI" id="CHEBI:57540"/>
    </ligand>
</feature>
<evidence type="ECO:0000256" key="1">
    <source>
        <dbReference type="ARBA" id="ARBA00022723"/>
    </source>
</evidence>